<keyword evidence="2" id="KW-1185">Reference proteome</keyword>
<sequence length="72" mass="7533">MPPEPPVTTATLGRPDPFCDTALFTTAPHPASGIRHPASGRTPGTVGVRAIRPATGSILRRLEVFVQCITGI</sequence>
<name>G8X1K7_STREN</name>
<evidence type="ECO:0000313" key="2">
    <source>
        <dbReference type="Proteomes" id="UP000007842"/>
    </source>
</evidence>
<organism evidence="1 2">
    <name type="scientific">Streptantibioticus cattleyicolor (strain ATCC 35852 / DSM 46488 / JCM 4925 / NBRC 14057 / NRRL 8057)</name>
    <name type="common">Streptomyces cattleya</name>
    <dbReference type="NCBI Taxonomy" id="1003195"/>
    <lineage>
        <taxon>Bacteria</taxon>
        <taxon>Bacillati</taxon>
        <taxon>Actinomycetota</taxon>
        <taxon>Actinomycetes</taxon>
        <taxon>Kitasatosporales</taxon>
        <taxon>Streptomycetaceae</taxon>
        <taxon>Streptantibioticus</taxon>
    </lineage>
</organism>
<dbReference type="KEGG" id="scy:SCATT_01650"/>
<protein>
    <submittedName>
        <fullName evidence="1">Uncharacterized protein</fullName>
    </submittedName>
</protein>
<dbReference type="STRING" id="1003195.SCATT_01650"/>
<dbReference type="HOGENOM" id="CLU_2720493_0_0_11"/>
<reference evidence="2" key="1">
    <citation type="submission" date="2011-12" db="EMBL/GenBank/DDBJ databases">
        <title>Complete genome sequence of Streptomyces cattleya strain DSM 46488.</title>
        <authorList>
            <person name="Ou H.-Y."/>
            <person name="Li P."/>
            <person name="Zhao C."/>
            <person name="O'Hagan D."/>
            <person name="Deng Z."/>
        </authorList>
    </citation>
    <scope>NUCLEOTIDE SEQUENCE [LARGE SCALE GENOMIC DNA]</scope>
    <source>
        <strain evidence="2">ATCC 35852 / DSM 46488 / JCM 4925 / NBRC 14057 / NRRL 8057</strain>
    </source>
</reference>
<dbReference type="Proteomes" id="UP000007842">
    <property type="component" value="Chromosome"/>
</dbReference>
<dbReference type="EMBL" id="CP003219">
    <property type="protein sequence ID" value="AEW92536.1"/>
    <property type="molecule type" value="Genomic_DNA"/>
</dbReference>
<dbReference type="AlphaFoldDB" id="G8X1K7"/>
<accession>G8X1K7</accession>
<proteinExistence type="predicted"/>
<evidence type="ECO:0000313" key="1">
    <source>
        <dbReference type="EMBL" id="AEW92536.1"/>
    </source>
</evidence>
<gene>
    <name evidence="1" type="ordered locus">SCATT_01650</name>
</gene>